<protein>
    <submittedName>
        <fullName evidence="2">Uncharacterized protein</fullName>
    </submittedName>
</protein>
<dbReference type="EMBL" id="BAAAOS010000005">
    <property type="protein sequence ID" value="GAA1552923.1"/>
    <property type="molecule type" value="Genomic_DNA"/>
</dbReference>
<proteinExistence type="predicted"/>
<dbReference type="Proteomes" id="UP001500393">
    <property type="component" value="Unassembled WGS sequence"/>
</dbReference>
<keyword evidence="3" id="KW-1185">Reference proteome</keyword>
<evidence type="ECO:0000313" key="3">
    <source>
        <dbReference type="Proteomes" id="UP001500393"/>
    </source>
</evidence>
<comment type="caution">
    <text evidence="2">The sequence shown here is derived from an EMBL/GenBank/DDBJ whole genome shotgun (WGS) entry which is preliminary data.</text>
</comment>
<sequence length="237" mass="25375">MTAEVNFLSTGTAPRGEPKFLRAAFIAYEPGGYPTKRRVIPFRFNPEGLSRTVAAESGQRPAGVESGRGAVPPPAGEAPADAAAASVKESFTVHIRLDFADRDPAVNSLDEQYGIAPEIAAIEDLMYPAQTDADASSDGTEAVRAASPRPTVLLVWGRKRILPVRITSLKIDESVHNSELHPVRAELEAALEVLGEAEARADLAVRSALDNLGSRRRELAQMYYANTSAQGSNILPL</sequence>
<reference evidence="3" key="1">
    <citation type="journal article" date="2019" name="Int. J. Syst. Evol. Microbiol.">
        <title>The Global Catalogue of Microorganisms (GCM) 10K type strain sequencing project: providing services to taxonomists for standard genome sequencing and annotation.</title>
        <authorList>
            <consortium name="The Broad Institute Genomics Platform"/>
            <consortium name="The Broad Institute Genome Sequencing Center for Infectious Disease"/>
            <person name="Wu L."/>
            <person name="Ma J."/>
        </authorList>
    </citation>
    <scope>NUCLEOTIDE SEQUENCE [LARGE SCALE GENOMIC DNA]</scope>
    <source>
        <strain evidence="3">JCM 14969</strain>
    </source>
</reference>
<organism evidence="2 3">
    <name type="scientific">Kribbella sancticallisti</name>
    <dbReference type="NCBI Taxonomy" id="460087"/>
    <lineage>
        <taxon>Bacteria</taxon>
        <taxon>Bacillati</taxon>
        <taxon>Actinomycetota</taxon>
        <taxon>Actinomycetes</taxon>
        <taxon>Propionibacteriales</taxon>
        <taxon>Kribbellaceae</taxon>
        <taxon>Kribbella</taxon>
    </lineage>
</organism>
<feature type="region of interest" description="Disordered" evidence="1">
    <location>
        <begin position="53"/>
        <end position="79"/>
    </location>
</feature>
<name>A0ABP4MZ84_9ACTN</name>
<evidence type="ECO:0000256" key="1">
    <source>
        <dbReference type="SAM" id="MobiDB-lite"/>
    </source>
</evidence>
<gene>
    <name evidence="2" type="ORF">GCM10009789_03090</name>
</gene>
<dbReference type="RefSeq" id="WP_344208905.1">
    <property type="nucleotide sequence ID" value="NZ_BAAAOS010000005.1"/>
</dbReference>
<evidence type="ECO:0000313" key="2">
    <source>
        <dbReference type="EMBL" id="GAA1552923.1"/>
    </source>
</evidence>
<accession>A0ABP4MZ84</accession>